<dbReference type="Proteomes" id="UP000569951">
    <property type="component" value="Unassembled WGS sequence"/>
</dbReference>
<keyword evidence="4" id="KW-0732">Signal</keyword>
<gene>
    <name evidence="5" type="ORF">HNR42_000950</name>
</gene>
<evidence type="ECO:0000256" key="3">
    <source>
        <dbReference type="SAM" id="MobiDB-lite"/>
    </source>
</evidence>
<feature type="chain" id="PRO_5032314693" evidence="4">
    <location>
        <begin position="21"/>
        <end position="504"/>
    </location>
</feature>
<feature type="region of interest" description="Disordered" evidence="3">
    <location>
        <begin position="13"/>
        <end position="60"/>
    </location>
</feature>
<dbReference type="Gene3D" id="1.20.1600.10">
    <property type="entry name" value="Outer membrane efflux proteins (OEP)"/>
    <property type="match status" value="1"/>
</dbReference>
<evidence type="ECO:0000256" key="2">
    <source>
        <dbReference type="SAM" id="Coils"/>
    </source>
</evidence>
<dbReference type="InterPro" id="IPR010131">
    <property type="entry name" value="MdtP/NodT-like"/>
</dbReference>
<name>A0A841HXF4_9DEIO</name>
<sequence length="504" mass="51189">MRRALGIGLLLTLSGTPGLAQQPPAPTPPAETAPPIPPRPPEQPPAQPTQPPLAPPVSPLLAAQGPSLTLEAALALLPQSPGWRAAELSYQAAQRSLEAARAAVGLSLEAGGDGNTSLNFGNGNTSLSASASATLSTALLPWAPVHDTVRSAERALQRAALDRRDARNTLALSVYTQYYAARAAARNLEAARQRAALAARQLEVAQAQRALGAASAETVLDRQRTLEEAQAQLSAAQGSLDLGLRTLSNTLGIQPAAYQLTSAPSAAALPSAALDELVQAAHSRRSEVLKAASNLEDARAKLAAAEKDRALPEFSLTAQAGQIGSGSGNSGAVVSGSLNFKSGTGSLSASAPLFSTSSSGSTGSGSNSGGGLALGLSARIHLLDPAGDAAIASARTATASSELALATARQSVELDVRQRYQEALNAAAQLPALNTALARARQALATAQARFEAGLSTALDVETARLDVLSAESALEAAQASALEADLRLQTALGIFEVQTGAPR</sequence>
<organism evidence="5 6">
    <name type="scientific">Deinobacterium chartae</name>
    <dbReference type="NCBI Taxonomy" id="521158"/>
    <lineage>
        <taxon>Bacteria</taxon>
        <taxon>Thermotogati</taxon>
        <taxon>Deinococcota</taxon>
        <taxon>Deinococci</taxon>
        <taxon>Deinococcales</taxon>
        <taxon>Deinococcaceae</taxon>
        <taxon>Deinobacterium</taxon>
    </lineage>
</organism>
<dbReference type="EMBL" id="JACHHG010000003">
    <property type="protein sequence ID" value="MBB6097533.1"/>
    <property type="molecule type" value="Genomic_DNA"/>
</dbReference>
<dbReference type="PANTHER" id="PTHR30203">
    <property type="entry name" value="OUTER MEMBRANE CATION EFFLUX PROTEIN"/>
    <property type="match status" value="1"/>
</dbReference>
<evidence type="ECO:0000256" key="1">
    <source>
        <dbReference type="ARBA" id="ARBA00007613"/>
    </source>
</evidence>
<dbReference type="InterPro" id="IPR003423">
    <property type="entry name" value="OMP_efflux"/>
</dbReference>
<dbReference type="GO" id="GO:0015562">
    <property type="term" value="F:efflux transmembrane transporter activity"/>
    <property type="evidence" value="ECO:0007669"/>
    <property type="project" value="InterPro"/>
</dbReference>
<keyword evidence="6" id="KW-1185">Reference proteome</keyword>
<comment type="similarity">
    <text evidence="1">Belongs to the outer membrane factor (OMF) (TC 1.B.17) family.</text>
</comment>
<dbReference type="Pfam" id="PF02321">
    <property type="entry name" value="OEP"/>
    <property type="match status" value="2"/>
</dbReference>
<evidence type="ECO:0000256" key="4">
    <source>
        <dbReference type="SAM" id="SignalP"/>
    </source>
</evidence>
<evidence type="ECO:0000313" key="6">
    <source>
        <dbReference type="Proteomes" id="UP000569951"/>
    </source>
</evidence>
<keyword evidence="2" id="KW-0175">Coiled coil</keyword>
<proteinExistence type="inferred from homology"/>
<dbReference type="AlphaFoldDB" id="A0A841HXF4"/>
<dbReference type="SUPFAM" id="SSF56954">
    <property type="entry name" value="Outer membrane efflux proteins (OEP)"/>
    <property type="match status" value="1"/>
</dbReference>
<comment type="caution">
    <text evidence="5">The sequence shown here is derived from an EMBL/GenBank/DDBJ whole genome shotgun (WGS) entry which is preliminary data.</text>
</comment>
<feature type="coiled-coil region" evidence="2">
    <location>
        <begin position="149"/>
        <end position="208"/>
    </location>
</feature>
<evidence type="ECO:0000313" key="5">
    <source>
        <dbReference type="EMBL" id="MBB6097533.1"/>
    </source>
</evidence>
<feature type="signal peptide" evidence="4">
    <location>
        <begin position="1"/>
        <end position="20"/>
    </location>
</feature>
<dbReference type="RefSeq" id="WP_183985075.1">
    <property type="nucleotide sequence ID" value="NZ_JACHHG010000003.1"/>
</dbReference>
<reference evidence="5 6" key="1">
    <citation type="submission" date="2020-08" db="EMBL/GenBank/DDBJ databases">
        <title>Genomic Encyclopedia of Type Strains, Phase IV (KMG-IV): sequencing the most valuable type-strain genomes for metagenomic binning, comparative biology and taxonomic classification.</title>
        <authorList>
            <person name="Goeker M."/>
        </authorList>
    </citation>
    <scope>NUCLEOTIDE SEQUENCE [LARGE SCALE GENOMIC DNA]</scope>
    <source>
        <strain evidence="5 6">DSM 21458</strain>
    </source>
</reference>
<accession>A0A841HXF4</accession>
<protein>
    <submittedName>
        <fullName evidence="5">Outer membrane protein TolC</fullName>
    </submittedName>
</protein>
<feature type="compositionally biased region" description="Pro residues" evidence="3">
    <location>
        <begin position="23"/>
        <end position="58"/>
    </location>
</feature>
<feature type="compositionally biased region" description="Low complexity" evidence="3">
    <location>
        <begin position="13"/>
        <end position="22"/>
    </location>
</feature>